<keyword evidence="3" id="KW-1185">Reference proteome</keyword>
<evidence type="ECO:0000313" key="2">
    <source>
        <dbReference type="EMBL" id="MBB4139779.1"/>
    </source>
</evidence>
<dbReference type="RefSeq" id="WP_183499399.1">
    <property type="nucleotide sequence ID" value="NZ_BAABCO010000001.1"/>
</dbReference>
<dbReference type="Proteomes" id="UP000549113">
    <property type="component" value="Unassembled WGS sequence"/>
</dbReference>
<feature type="transmembrane region" description="Helical" evidence="1">
    <location>
        <begin position="377"/>
        <end position="394"/>
    </location>
</feature>
<keyword evidence="1" id="KW-1133">Transmembrane helix</keyword>
<organism evidence="2 3">
    <name type="scientific">Microbacterium invictum</name>
    <dbReference type="NCBI Taxonomy" id="515415"/>
    <lineage>
        <taxon>Bacteria</taxon>
        <taxon>Bacillati</taxon>
        <taxon>Actinomycetota</taxon>
        <taxon>Actinomycetes</taxon>
        <taxon>Micrococcales</taxon>
        <taxon>Microbacteriaceae</taxon>
        <taxon>Microbacterium</taxon>
    </lineage>
</organism>
<proteinExistence type="predicted"/>
<feature type="transmembrane region" description="Helical" evidence="1">
    <location>
        <begin position="6"/>
        <end position="25"/>
    </location>
</feature>
<dbReference type="EMBL" id="JACIFH010000001">
    <property type="protein sequence ID" value="MBB4139779.1"/>
    <property type="molecule type" value="Genomic_DNA"/>
</dbReference>
<feature type="transmembrane region" description="Helical" evidence="1">
    <location>
        <begin position="216"/>
        <end position="235"/>
    </location>
</feature>
<dbReference type="AlphaFoldDB" id="A0AA40SP80"/>
<accession>A0AA40SP80</accession>
<feature type="transmembrane region" description="Helical" evidence="1">
    <location>
        <begin position="190"/>
        <end position="209"/>
    </location>
</feature>
<evidence type="ECO:0000256" key="1">
    <source>
        <dbReference type="SAM" id="Phobius"/>
    </source>
</evidence>
<feature type="transmembrane region" description="Helical" evidence="1">
    <location>
        <begin position="297"/>
        <end position="314"/>
    </location>
</feature>
<gene>
    <name evidence="2" type="ORF">BKA10_001573</name>
</gene>
<name>A0AA40SP80_9MICO</name>
<feature type="transmembrane region" description="Helical" evidence="1">
    <location>
        <begin position="401"/>
        <end position="418"/>
    </location>
</feature>
<feature type="transmembrane region" description="Helical" evidence="1">
    <location>
        <begin position="241"/>
        <end position="259"/>
    </location>
</feature>
<dbReference type="InterPro" id="IPR046671">
    <property type="entry name" value="DUF6541"/>
</dbReference>
<feature type="transmembrane region" description="Helical" evidence="1">
    <location>
        <begin position="271"/>
        <end position="291"/>
    </location>
</feature>
<protein>
    <submittedName>
        <fullName evidence="2">Uncharacterized protein</fullName>
    </submittedName>
</protein>
<dbReference type="Pfam" id="PF20176">
    <property type="entry name" value="DUF6541"/>
    <property type="match status" value="1"/>
</dbReference>
<keyword evidence="1" id="KW-0812">Transmembrane</keyword>
<feature type="transmembrane region" description="Helical" evidence="1">
    <location>
        <begin position="326"/>
        <end position="345"/>
    </location>
</feature>
<reference evidence="2 3" key="1">
    <citation type="submission" date="2020-08" db="EMBL/GenBank/DDBJ databases">
        <title>Sequencing the genomes of 1000 actinobacteria strains.</title>
        <authorList>
            <person name="Klenk H.-P."/>
        </authorList>
    </citation>
    <scope>NUCLEOTIDE SEQUENCE [LARGE SCALE GENOMIC DNA]</scope>
    <source>
        <strain evidence="2 3">DSM 19600</strain>
    </source>
</reference>
<feature type="transmembrane region" description="Helical" evidence="1">
    <location>
        <begin position="474"/>
        <end position="493"/>
    </location>
</feature>
<feature type="transmembrane region" description="Helical" evidence="1">
    <location>
        <begin position="438"/>
        <end position="462"/>
    </location>
</feature>
<feature type="transmembrane region" description="Helical" evidence="1">
    <location>
        <begin position="63"/>
        <end position="81"/>
    </location>
</feature>
<evidence type="ECO:0000313" key="3">
    <source>
        <dbReference type="Proteomes" id="UP000549113"/>
    </source>
</evidence>
<keyword evidence="1" id="KW-0472">Membrane</keyword>
<comment type="caution">
    <text evidence="2">The sequence shown here is derived from an EMBL/GenBank/DDBJ whole genome shotgun (WGS) entry which is preliminary data.</text>
</comment>
<feature type="transmembrane region" description="Helical" evidence="1">
    <location>
        <begin position="101"/>
        <end position="121"/>
    </location>
</feature>
<feature type="transmembrane region" description="Helical" evidence="1">
    <location>
        <begin position="37"/>
        <end position="57"/>
    </location>
</feature>
<sequence length="648" mass="67233">MAWVIQWWTFLVAAAILFVPGMIAARAIGLRRLGQWAFAPVASTAMVVLLAIVYPLIGLTWNGLTAAIGVALLTAVCVFAARALRVPASTPQLHGRRGPLLLGLAGGVILGAVRVIAYIGAPENVSQSNDAPFHLGAVRAILEHGAATPFGLGGLVDPEAPGAFYPGAWHAMASLIATFSGAGIPQTTNVLTVMVAAVVWPLGVAWMTQAATGRRLAAAAAAALSPALIAFPLLLIQYGILYSYLLAVALLPAAVAVVVELLPRPDERLSLLGRGAGLIVGIGMVLLALAMAQTSVILAWGLLVGLYAAGRLWVGWGALPSRGRWAGLAALVSGFALLTLLWVQMSRMVTADYWGSVRTPAGAALDLVSSGYAGTPAMWVVSVLAVVGGVAALLRRRTSWLSVAWLAFALLYGVAAAVDTAAIRLPLVGPWYGDTYRLAALLPALTVPLAAIGVVALVDAAVRIFRAAAVVRRAAGWVSIGLILVVLAGGVAAEPVTQRYHVANGVTETQSRFTIDDETWLTRDERALIERLPDSVESGARVIGNPGTGAAFGFALSGVDVFPAKWQVPRSATYAVLAEGLRDAASDPEVCAAVEELGVAYVVDFGPGDAGTGRVEMPGFTAFDGQPGFERVDSEGAASLWRVSACSR</sequence>